<feature type="transmembrane region" description="Helical" evidence="2">
    <location>
        <begin position="127"/>
        <end position="149"/>
    </location>
</feature>
<keyword evidence="2" id="KW-0812">Transmembrane</keyword>
<feature type="compositionally biased region" description="Pro residues" evidence="1">
    <location>
        <begin position="244"/>
        <end position="256"/>
    </location>
</feature>
<name>A0A4V2F7N8_9FIRM</name>
<gene>
    <name evidence="3" type="ORF">EV209_1781</name>
</gene>
<feature type="transmembrane region" description="Helical" evidence="2">
    <location>
        <begin position="88"/>
        <end position="106"/>
    </location>
</feature>
<protein>
    <submittedName>
        <fullName evidence="3">Putative ABC transporter type IV</fullName>
    </submittedName>
</protein>
<evidence type="ECO:0000256" key="1">
    <source>
        <dbReference type="SAM" id="MobiDB-lite"/>
    </source>
</evidence>
<evidence type="ECO:0000313" key="3">
    <source>
        <dbReference type="EMBL" id="RZT00470.1"/>
    </source>
</evidence>
<sequence>MAEQVNPRPVGQDVDTGAANRISWYILAWVFVIGSVFGVVLETIWYFIIYHGFYNRQGLLYGPFSPIYGVGAVLVTLCLYKVRDSNKLVTFFVSAVLGGAFEYFCSYMQEVVFGTYSWNYAHQKYSIGGRTSLWFALGWGVLGTVYIRYAYPWICRTLRRLPLRGGRLAIQILIWMMAADAVLSIMAVKRQSERRDGIERTDIFSVYLDEKYPDDLLESIFTKVKVVEEEKPPKPEEIDQYMPPKHPPAPEPGKKH</sequence>
<comment type="caution">
    <text evidence="3">The sequence shown here is derived from an EMBL/GenBank/DDBJ whole genome shotgun (WGS) entry which is preliminary data.</text>
</comment>
<evidence type="ECO:0000313" key="4">
    <source>
        <dbReference type="Proteomes" id="UP000292927"/>
    </source>
</evidence>
<dbReference type="Pfam" id="PF06541">
    <property type="entry name" value="ABC_trans_CmpB"/>
    <property type="match status" value="1"/>
</dbReference>
<keyword evidence="4" id="KW-1185">Reference proteome</keyword>
<feature type="region of interest" description="Disordered" evidence="1">
    <location>
        <begin position="229"/>
        <end position="256"/>
    </location>
</feature>
<dbReference type="InterPro" id="IPR010540">
    <property type="entry name" value="CmpB_TMEM229"/>
</dbReference>
<keyword evidence="2" id="KW-1133">Transmembrane helix</keyword>
<feature type="transmembrane region" description="Helical" evidence="2">
    <location>
        <begin position="22"/>
        <end position="48"/>
    </location>
</feature>
<evidence type="ECO:0000256" key="2">
    <source>
        <dbReference type="SAM" id="Phobius"/>
    </source>
</evidence>
<accession>A0A4V2F7N8</accession>
<feature type="transmembrane region" description="Helical" evidence="2">
    <location>
        <begin position="169"/>
        <end position="188"/>
    </location>
</feature>
<dbReference type="AlphaFoldDB" id="A0A4V2F7N8"/>
<keyword evidence="2" id="KW-0472">Membrane</keyword>
<dbReference type="EMBL" id="SGXF01000003">
    <property type="protein sequence ID" value="RZT00470.1"/>
    <property type="molecule type" value="Genomic_DNA"/>
</dbReference>
<dbReference type="Proteomes" id="UP000292927">
    <property type="component" value="Unassembled WGS sequence"/>
</dbReference>
<reference evidence="3 4" key="1">
    <citation type="submission" date="2019-02" db="EMBL/GenBank/DDBJ databases">
        <title>Genomic Encyclopedia of Type Strains, Phase IV (KMG-IV): sequencing the most valuable type-strain genomes for metagenomic binning, comparative biology and taxonomic classification.</title>
        <authorList>
            <person name="Goeker M."/>
        </authorList>
    </citation>
    <scope>NUCLEOTIDE SEQUENCE [LARGE SCALE GENOMIC DNA]</scope>
    <source>
        <strain evidence="3 4">DSM 29486</strain>
    </source>
</reference>
<feature type="transmembrane region" description="Helical" evidence="2">
    <location>
        <begin position="60"/>
        <end position="82"/>
    </location>
</feature>
<proteinExistence type="predicted"/>
<organism evidence="3 4">
    <name type="scientific">Cuneatibacter caecimuris</name>
    <dbReference type="NCBI Taxonomy" id="1796618"/>
    <lineage>
        <taxon>Bacteria</taxon>
        <taxon>Bacillati</taxon>
        <taxon>Bacillota</taxon>
        <taxon>Clostridia</taxon>
        <taxon>Lachnospirales</taxon>
        <taxon>Lachnospiraceae</taxon>
        <taxon>Cuneatibacter</taxon>
    </lineage>
</organism>